<sequence>MTYSDVSDAWPGSSSPSQLNINATPSNSITAVAAAHLVHHALHATVHTRSNRSSLPTCSPHAPPHLAHTVANDQILSQLKERVVDWKGRNNTKFGSCILQRFPMTVTRSGVDRPYHVVIFERIILCLKEQSSSNRTLKSPASAMVPHKA</sequence>
<dbReference type="Proteomes" id="UP001556367">
    <property type="component" value="Unassembled WGS sequence"/>
</dbReference>
<dbReference type="InterPro" id="IPR011993">
    <property type="entry name" value="PH-like_dom_sf"/>
</dbReference>
<feature type="region of interest" description="Disordered" evidence="1">
    <location>
        <begin position="1"/>
        <end position="21"/>
    </location>
</feature>
<proteinExistence type="predicted"/>
<dbReference type="EMBL" id="JASNQZ010000008">
    <property type="protein sequence ID" value="KAL0954241.1"/>
    <property type="molecule type" value="Genomic_DNA"/>
</dbReference>
<evidence type="ECO:0000313" key="3">
    <source>
        <dbReference type="Proteomes" id="UP001556367"/>
    </source>
</evidence>
<gene>
    <name evidence="2" type="ORF">HGRIS_005369</name>
</gene>
<keyword evidence="3" id="KW-1185">Reference proteome</keyword>
<reference evidence="3" key="1">
    <citation type="submission" date="2024-06" db="EMBL/GenBank/DDBJ databases">
        <title>Multi-omics analyses provide insights into the biosynthesis of the anticancer antibiotic pleurotin in Hohenbuehelia grisea.</title>
        <authorList>
            <person name="Weaver J.A."/>
            <person name="Alberti F."/>
        </authorList>
    </citation>
    <scope>NUCLEOTIDE SEQUENCE [LARGE SCALE GENOMIC DNA]</scope>
    <source>
        <strain evidence="3">T-177</strain>
    </source>
</reference>
<feature type="compositionally biased region" description="Polar residues" evidence="1">
    <location>
        <begin position="12"/>
        <end position="21"/>
    </location>
</feature>
<evidence type="ECO:0000256" key="1">
    <source>
        <dbReference type="SAM" id="MobiDB-lite"/>
    </source>
</evidence>
<dbReference type="Gene3D" id="2.30.29.30">
    <property type="entry name" value="Pleckstrin-homology domain (PH domain)/Phosphotyrosine-binding domain (PTB)"/>
    <property type="match status" value="1"/>
</dbReference>
<protein>
    <submittedName>
        <fullName evidence="2">Uncharacterized protein</fullName>
    </submittedName>
</protein>
<comment type="caution">
    <text evidence="2">The sequence shown here is derived from an EMBL/GenBank/DDBJ whole genome shotgun (WGS) entry which is preliminary data.</text>
</comment>
<name>A0ABR3JEV1_9AGAR</name>
<organism evidence="2 3">
    <name type="scientific">Hohenbuehelia grisea</name>
    <dbReference type="NCBI Taxonomy" id="104357"/>
    <lineage>
        <taxon>Eukaryota</taxon>
        <taxon>Fungi</taxon>
        <taxon>Dikarya</taxon>
        <taxon>Basidiomycota</taxon>
        <taxon>Agaricomycotina</taxon>
        <taxon>Agaricomycetes</taxon>
        <taxon>Agaricomycetidae</taxon>
        <taxon>Agaricales</taxon>
        <taxon>Pleurotineae</taxon>
        <taxon>Pleurotaceae</taxon>
        <taxon>Hohenbuehelia</taxon>
    </lineage>
</organism>
<evidence type="ECO:0000313" key="2">
    <source>
        <dbReference type="EMBL" id="KAL0954241.1"/>
    </source>
</evidence>
<accession>A0ABR3JEV1</accession>